<protein>
    <submittedName>
        <fullName evidence="2">Uncharacterized protein</fullName>
    </submittedName>
</protein>
<dbReference type="EMBL" id="NIDE01000014">
    <property type="protein sequence ID" value="OWK38092.1"/>
    <property type="molecule type" value="Genomic_DNA"/>
</dbReference>
<evidence type="ECO:0000256" key="1">
    <source>
        <dbReference type="SAM" id="MobiDB-lite"/>
    </source>
</evidence>
<feature type="region of interest" description="Disordered" evidence="1">
    <location>
        <begin position="1"/>
        <end position="25"/>
    </location>
</feature>
<feature type="region of interest" description="Disordered" evidence="1">
    <location>
        <begin position="37"/>
        <end position="62"/>
    </location>
</feature>
<organism evidence="2 3">
    <name type="scientific">Fimbriiglobus ruber</name>
    <dbReference type="NCBI Taxonomy" id="1908690"/>
    <lineage>
        <taxon>Bacteria</taxon>
        <taxon>Pseudomonadati</taxon>
        <taxon>Planctomycetota</taxon>
        <taxon>Planctomycetia</taxon>
        <taxon>Gemmatales</taxon>
        <taxon>Gemmataceae</taxon>
        <taxon>Fimbriiglobus</taxon>
    </lineage>
</organism>
<dbReference type="AlphaFoldDB" id="A0A225D9F3"/>
<evidence type="ECO:0000313" key="3">
    <source>
        <dbReference type="Proteomes" id="UP000214646"/>
    </source>
</evidence>
<sequence length="62" mass="6559">MPPADRPVVQHDFEGPEPTGTKNGARFPHTAFAGAANAAKSDRPFRHGKVPRVGLRGSPDSP</sequence>
<reference evidence="3" key="1">
    <citation type="submission" date="2017-06" db="EMBL/GenBank/DDBJ databases">
        <title>Genome analysis of Fimbriiglobus ruber SP5, the first member of the order Planctomycetales with confirmed chitinolytic capability.</title>
        <authorList>
            <person name="Ravin N.V."/>
            <person name="Rakitin A.L."/>
            <person name="Ivanova A.A."/>
            <person name="Beletsky A.V."/>
            <person name="Kulichevskaya I.S."/>
            <person name="Mardanov A.V."/>
            <person name="Dedysh S.N."/>
        </authorList>
    </citation>
    <scope>NUCLEOTIDE SEQUENCE [LARGE SCALE GENOMIC DNA]</scope>
    <source>
        <strain evidence="3">SP5</strain>
    </source>
</reference>
<comment type="caution">
    <text evidence="2">The sequence shown here is derived from an EMBL/GenBank/DDBJ whole genome shotgun (WGS) entry which is preliminary data.</text>
</comment>
<proteinExistence type="predicted"/>
<name>A0A225D9F3_9BACT</name>
<evidence type="ECO:0000313" key="2">
    <source>
        <dbReference type="EMBL" id="OWK38092.1"/>
    </source>
</evidence>
<gene>
    <name evidence="2" type="ORF">FRUB_07212</name>
</gene>
<dbReference type="Proteomes" id="UP000214646">
    <property type="component" value="Unassembled WGS sequence"/>
</dbReference>
<keyword evidence="3" id="KW-1185">Reference proteome</keyword>
<accession>A0A225D9F3</accession>